<dbReference type="RefSeq" id="WP_069800744.1">
    <property type="nucleotide sequence ID" value="NZ_CP034157.1"/>
</dbReference>
<reference evidence="1 2" key="1">
    <citation type="submission" date="2016-09" db="EMBL/GenBank/DDBJ databases">
        <authorList>
            <person name="Capua I."/>
            <person name="De Benedictis P."/>
            <person name="Joannis T."/>
            <person name="Lombin L.H."/>
            <person name="Cattoli G."/>
        </authorList>
    </citation>
    <scope>NUCLEOTIDE SEQUENCE [LARGE SCALE GENOMIC DNA]</scope>
    <source>
        <strain evidence="1 2">NRS-1</strain>
    </source>
</reference>
<dbReference type="KEGG" id="cnr:EB819_09215"/>
<keyword evidence="2" id="KW-1185">Reference proteome</keyword>
<gene>
    <name evidence="1" type="ORF">BHF72_0868</name>
</gene>
<dbReference type="Pfam" id="PF20050">
    <property type="entry name" value="DUF6452"/>
    <property type="match status" value="1"/>
</dbReference>
<organism evidence="1 2">
    <name type="scientific">Cloacibacterium normanense</name>
    <dbReference type="NCBI Taxonomy" id="237258"/>
    <lineage>
        <taxon>Bacteria</taxon>
        <taxon>Pseudomonadati</taxon>
        <taxon>Bacteroidota</taxon>
        <taxon>Flavobacteriia</taxon>
        <taxon>Flavobacteriales</taxon>
        <taxon>Weeksellaceae</taxon>
    </lineage>
</organism>
<sequence>MKKLIFPFLILGFLLTSCENDDDVCVSGEATPRLKIKFKSADNKVLTLDSLYLDVDYGNNNILTVVRAAKVDSALIPIRVDDAGFTELYVRKTKKGSVSKIKLNYNTTSEYVSPACGFKRLYQNLSGTLETANPVTKVELNQNQIINENKTHLYLVF</sequence>
<dbReference type="STRING" id="237258.SAMN04489756_103139"/>
<dbReference type="PATRIC" id="fig|237258.4.peg.1048"/>
<protein>
    <recommendedName>
        <fullName evidence="3">Lipoprotein</fullName>
    </recommendedName>
</protein>
<dbReference type="Proteomes" id="UP000095601">
    <property type="component" value="Unassembled WGS sequence"/>
</dbReference>
<dbReference type="EMBL" id="MKGI01000079">
    <property type="protein sequence ID" value="OEL10174.1"/>
    <property type="molecule type" value="Genomic_DNA"/>
</dbReference>
<evidence type="ECO:0008006" key="3">
    <source>
        <dbReference type="Google" id="ProtNLM"/>
    </source>
</evidence>
<accession>A0A1E5UB65</accession>
<comment type="caution">
    <text evidence="1">The sequence shown here is derived from an EMBL/GenBank/DDBJ whole genome shotgun (WGS) entry which is preliminary data.</text>
</comment>
<proteinExistence type="predicted"/>
<evidence type="ECO:0000313" key="2">
    <source>
        <dbReference type="Proteomes" id="UP000095601"/>
    </source>
</evidence>
<dbReference type="OrthoDB" id="663527at2"/>
<name>A0A1E5UB65_9FLAO</name>
<evidence type="ECO:0000313" key="1">
    <source>
        <dbReference type="EMBL" id="OEL10174.1"/>
    </source>
</evidence>
<dbReference type="InterPro" id="IPR045607">
    <property type="entry name" value="DUF6452"/>
</dbReference>
<dbReference type="PROSITE" id="PS51257">
    <property type="entry name" value="PROKAR_LIPOPROTEIN"/>
    <property type="match status" value="1"/>
</dbReference>
<dbReference type="AlphaFoldDB" id="A0A1E5UB65"/>